<organism evidence="1 2">
    <name type="scientific">Paragemmobacter straminiformis</name>
    <dbReference type="NCBI Taxonomy" id="2045119"/>
    <lineage>
        <taxon>Bacteria</taxon>
        <taxon>Pseudomonadati</taxon>
        <taxon>Pseudomonadota</taxon>
        <taxon>Alphaproteobacteria</taxon>
        <taxon>Rhodobacterales</taxon>
        <taxon>Paracoccaceae</taxon>
        <taxon>Paragemmobacter</taxon>
    </lineage>
</organism>
<comment type="caution">
    <text evidence="1">The sequence shown here is derived from an EMBL/GenBank/DDBJ whole genome shotgun (WGS) entry which is preliminary data.</text>
</comment>
<protein>
    <submittedName>
        <fullName evidence="1">Uncharacterized protein</fullName>
    </submittedName>
</protein>
<dbReference type="Proteomes" id="UP000555411">
    <property type="component" value="Unassembled WGS sequence"/>
</dbReference>
<dbReference type="AlphaFoldDB" id="A0A842I3I2"/>
<reference evidence="1 2" key="1">
    <citation type="journal article" date="2017" name="Int. J. Syst. Evol. Microbiol.">
        <title>Gemmobacter straminiformis sp. nov., isolated from an artificial fountain.</title>
        <authorList>
            <person name="Kang J.Y."/>
            <person name="Kim M.J."/>
            <person name="Chun J."/>
            <person name="Son K.P."/>
            <person name="Jahng K.Y."/>
        </authorList>
    </citation>
    <scope>NUCLEOTIDE SEQUENCE [LARGE SCALE GENOMIC DNA]</scope>
    <source>
        <strain evidence="1 2">CAM-8</strain>
    </source>
</reference>
<name>A0A842I3I2_9RHOB</name>
<keyword evidence="2" id="KW-1185">Reference proteome</keyword>
<sequence length="162" mass="17557">MPPANPRSYHHRHLDFAFLPQPDGTARLDVHSAEVLRSLLDAASGGGAGASGYIRLGSVTLSAPMAAALESVFRDLGGAPPADRDRAAAASRARRLEQATRLEAFFVANKGNPLVENGVVVDPRSSRGRRLVQAIRDGQAEPQLLRDWLRLRMEWRAIMALA</sequence>
<proteinExistence type="predicted"/>
<evidence type="ECO:0000313" key="1">
    <source>
        <dbReference type="EMBL" id="MBC2834013.1"/>
    </source>
</evidence>
<dbReference type="EMBL" id="JACLQD010000001">
    <property type="protein sequence ID" value="MBC2834013.1"/>
    <property type="molecule type" value="Genomic_DNA"/>
</dbReference>
<gene>
    <name evidence="1" type="ORF">H7F16_00745</name>
</gene>
<accession>A0A842I3I2</accession>
<dbReference type="RefSeq" id="WP_185795645.1">
    <property type="nucleotide sequence ID" value="NZ_JACLQD010000001.1"/>
</dbReference>
<evidence type="ECO:0000313" key="2">
    <source>
        <dbReference type="Proteomes" id="UP000555411"/>
    </source>
</evidence>